<feature type="active site" evidence="6">
    <location>
        <position position="14"/>
    </location>
</feature>
<feature type="active site" evidence="6">
    <location>
        <position position="149"/>
    </location>
</feature>
<dbReference type="Gene3D" id="3.30.70.890">
    <property type="entry name" value="GHMP kinase, C-terminal domain"/>
    <property type="match status" value="1"/>
</dbReference>
<comment type="similarity">
    <text evidence="6">Belongs to the GHMP kinase family. IspE subfamily.</text>
</comment>
<keyword evidence="9" id="KW-1185">Reference proteome</keyword>
<feature type="domain" description="GHMP kinase N-terminal" evidence="7">
    <location>
        <begin position="70"/>
        <end position="157"/>
    </location>
</feature>
<keyword evidence="6" id="KW-0414">Isoprene biosynthesis</keyword>
<dbReference type="HAMAP" id="MF_00061">
    <property type="entry name" value="IspE"/>
    <property type="match status" value="1"/>
</dbReference>
<dbReference type="RefSeq" id="WP_204424133.1">
    <property type="nucleotide sequence ID" value="NZ_CP070228.1"/>
</dbReference>
<gene>
    <name evidence="6 8" type="primary">ispE</name>
    <name evidence="8" type="ORF">JTE88_07830</name>
</gene>
<dbReference type="InterPro" id="IPR006204">
    <property type="entry name" value="GHMP_kinase_N_dom"/>
</dbReference>
<evidence type="ECO:0000256" key="2">
    <source>
        <dbReference type="ARBA" id="ARBA00022679"/>
    </source>
</evidence>
<dbReference type="EMBL" id="CP070228">
    <property type="protein sequence ID" value="QRV01976.1"/>
    <property type="molecule type" value="Genomic_DNA"/>
</dbReference>
<evidence type="ECO:0000313" key="9">
    <source>
        <dbReference type="Proteomes" id="UP000602653"/>
    </source>
</evidence>
<evidence type="ECO:0000256" key="4">
    <source>
        <dbReference type="ARBA" id="ARBA00022777"/>
    </source>
</evidence>
<dbReference type="Gene3D" id="3.30.230.10">
    <property type="match status" value="1"/>
</dbReference>
<keyword evidence="5 6" id="KW-0067">ATP-binding</keyword>
<keyword evidence="2 6" id="KW-0808">Transferase</keyword>
<evidence type="ECO:0000259" key="7">
    <source>
        <dbReference type="Pfam" id="PF00288"/>
    </source>
</evidence>
<accession>A0ABX7IFR1</accession>
<name>A0ABX7IFR1_9ACTO</name>
<dbReference type="Proteomes" id="UP000602653">
    <property type="component" value="Chromosome"/>
</dbReference>
<proteinExistence type="inferred from homology"/>
<dbReference type="GO" id="GO:0050515">
    <property type="term" value="F:4-(cytidine 5'-diphospho)-2-C-methyl-D-erythritol kinase activity"/>
    <property type="evidence" value="ECO:0007669"/>
    <property type="project" value="UniProtKB-EC"/>
</dbReference>
<evidence type="ECO:0000256" key="6">
    <source>
        <dbReference type="HAMAP-Rule" id="MF_00061"/>
    </source>
</evidence>
<dbReference type="SUPFAM" id="SSF55060">
    <property type="entry name" value="GHMP Kinase, C-terminal domain"/>
    <property type="match status" value="1"/>
</dbReference>
<dbReference type="SUPFAM" id="SSF54211">
    <property type="entry name" value="Ribosomal protein S5 domain 2-like"/>
    <property type="match status" value="1"/>
</dbReference>
<dbReference type="EC" id="2.7.1.148" evidence="6"/>
<dbReference type="PANTHER" id="PTHR43527">
    <property type="entry name" value="4-DIPHOSPHOCYTIDYL-2-C-METHYL-D-ERYTHRITOL KINASE, CHLOROPLASTIC"/>
    <property type="match status" value="1"/>
</dbReference>
<keyword evidence="4 6" id="KW-0418">Kinase</keyword>
<dbReference type="Pfam" id="PF00288">
    <property type="entry name" value="GHMP_kinases_N"/>
    <property type="match status" value="1"/>
</dbReference>
<dbReference type="InterPro" id="IPR020568">
    <property type="entry name" value="Ribosomal_Su5_D2-typ_SF"/>
</dbReference>
<evidence type="ECO:0000313" key="8">
    <source>
        <dbReference type="EMBL" id="QRV01976.1"/>
    </source>
</evidence>
<protein>
    <recommendedName>
        <fullName evidence="1 6">4-diphosphocytidyl-2-C-methyl-D-erythritol kinase</fullName>
        <shortName evidence="6">CMK</shortName>
        <ecNumber evidence="6">2.7.1.148</ecNumber>
    </recommendedName>
    <alternativeName>
        <fullName evidence="6">4-(cytidine-5'-diphospho)-2-C-methyl-D-erythritol kinase</fullName>
    </alternativeName>
</protein>
<dbReference type="NCBIfam" id="TIGR00154">
    <property type="entry name" value="ispE"/>
    <property type="match status" value="1"/>
</dbReference>
<dbReference type="PANTHER" id="PTHR43527:SF2">
    <property type="entry name" value="4-DIPHOSPHOCYTIDYL-2-C-METHYL-D-ERYTHRITOL KINASE, CHLOROPLASTIC"/>
    <property type="match status" value="1"/>
</dbReference>
<organism evidence="8 9">
    <name type="scientific">Arcanobacterium phocisimile</name>
    <dbReference type="NCBI Taxonomy" id="1302235"/>
    <lineage>
        <taxon>Bacteria</taxon>
        <taxon>Bacillati</taxon>
        <taxon>Actinomycetota</taxon>
        <taxon>Actinomycetes</taxon>
        <taxon>Actinomycetales</taxon>
        <taxon>Actinomycetaceae</taxon>
        <taxon>Arcanobacterium</taxon>
    </lineage>
</organism>
<keyword evidence="3 6" id="KW-0547">Nucleotide-binding</keyword>
<evidence type="ECO:0000256" key="1">
    <source>
        <dbReference type="ARBA" id="ARBA00017473"/>
    </source>
</evidence>
<reference evidence="8 9" key="1">
    <citation type="submission" date="2021-02" db="EMBL/GenBank/DDBJ databases">
        <title>Complete Genome Sequence of Arcanobacterium phocisimile strain DSM 26142T from a harbour seal.</title>
        <authorList>
            <person name="Borowiak M."/>
            <person name="Alssahen M."/>
            <person name="Malorny B."/>
            <person name="Laemmler C."/>
            <person name="Siebert U."/>
            <person name="Ploetz M."/>
            <person name="Abdulmawjood A."/>
        </authorList>
    </citation>
    <scope>NUCLEOTIDE SEQUENCE [LARGE SCALE GENOMIC DNA]</scope>
    <source>
        <strain evidence="8 9">DSM 26142</strain>
    </source>
</reference>
<feature type="binding site" evidence="6">
    <location>
        <begin position="107"/>
        <end position="117"/>
    </location>
    <ligand>
        <name>ATP</name>
        <dbReference type="ChEBI" id="CHEBI:30616"/>
    </ligand>
</feature>
<evidence type="ECO:0000256" key="5">
    <source>
        <dbReference type="ARBA" id="ARBA00022840"/>
    </source>
</evidence>
<dbReference type="InterPro" id="IPR004424">
    <property type="entry name" value="IspE"/>
</dbReference>
<dbReference type="PIRSF" id="PIRSF010376">
    <property type="entry name" value="IspE"/>
    <property type="match status" value="1"/>
</dbReference>
<sequence length="318" mass="32999">MSMVRSVRASAPGKVNIALRVGGVRSDGFHPLDTIFEALDLRDDVEARLADELSMSIRGLGEDLPVDESNLVIRAAQLLKERYGSRTGLDIAPEDLGAQLTVTKRIPVAGGMAGGSADAAATLVALNELWMLGLSGAELHECAAELGSDVPFSLLGGLARGTSRGEELQSLSSNQTHGWVMLINPHGLSTPAVFREFDALGLGHGQVPDTAAVTDVLAGPTTGSEHRALLGSVLANDLEEPARSLRSDVATIIDTIRAHIAAGVLGAHAVMLSGSGPTIAVLAEPTNLDSLSGRLGKLFPELTPVVATGPVRGTHLVR</sequence>
<comment type="pathway">
    <text evidence="6">Isoprenoid biosynthesis; isopentenyl diphosphate biosynthesis via DXP pathway; isopentenyl diphosphate from 1-deoxy-D-xylulose 5-phosphate: step 3/6.</text>
</comment>
<comment type="catalytic activity">
    <reaction evidence="6">
        <text>4-CDP-2-C-methyl-D-erythritol + ATP = 4-CDP-2-C-methyl-D-erythritol 2-phosphate + ADP + H(+)</text>
        <dbReference type="Rhea" id="RHEA:18437"/>
        <dbReference type="ChEBI" id="CHEBI:15378"/>
        <dbReference type="ChEBI" id="CHEBI:30616"/>
        <dbReference type="ChEBI" id="CHEBI:57823"/>
        <dbReference type="ChEBI" id="CHEBI:57919"/>
        <dbReference type="ChEBI" id="CHEBI:456216"/>
        <dbReference type="EC" id="2.7.1.148"/>
    </reaction>
</comment>
<comment type="function">
    <text evidence="6">Catalyzes the phosphorylation of the position 2 hydroxy group of 4-diphosphocytidyl-2C-methyl-D-erythritol.</text>
</comment>
<evidence type="ECO:0000256" key="3">
    <source>
        <dbReference type="ARBA" id="ARBA00022741"/>
    </source>
</evidence>
<dbReference type="InterPro" id="IPR014721">
    <property type="entry name" value="Ribsml_uS5_D2-typ_fold_subgr"/>
</dbReference>
<dbReference type="InterPro" id="IPR036554">
    <property type="entry name" value="GHMP_kinase_C_sf"/>
</dbReference>